<dbReference type="SUPFAM" id="SSF51971">
    <property type="entry name" value="Nucleotide-binding domain"/>
    <property type="match status" value="1"/>
</dbReference>
<dbReference type="GO" id="GO:0051536">
    <property type="term" value="F:iron-sulfur cluster binding"/>
    <property type="evidence" value="ECO:0007669"/>
    <property type="project" value="UniProtKB-KW"/>
</dbReference>
<dbReference type="Proteomes" id="UP000199118">
    <property type="component" value="Unassembled WGS sequence"/>
</dbReference>
<keyword evidence="8" id="KW-0408">Iron</keyword>
<gene>
    <name evidence="12" type="ORF">SAMN05444336_102619</name>
</gene>
<comment type="cofactor">
    <cofactor evidence="1">
        <name>FMN</name>
        <dbReference type="ChEBI" id="CHEBI:58210"/>
    </cofactor>
</comment>
<dbReference type="InterPro" id="IPR023753">
    <property type="entry name" value="FAD/NAD-binding_dom"/>
</dbReference>
<evidence type="ECO:0000313" key="12">
    <source>
        <dbReference type="EMBL" id="SDW88305.1"/>
    </source>
</evidence>
<evidence type="ECO:0000256" key="3">
    <source>
        <dbReference type="ARBA" id="ARBA00011048"/>
    </source>
</evidence>
<dbReference type="Gene3D" id="3.20.20.70">
    <property type="entry name" value="Aldolase class I"/>
    <property type="match status" value="1"/>
</dbReference>
<dbReference type="Gene3D" id="3.40.50.720">
    <property type="entry name" value="NAD(P)-binding Rossmann-like Domain"/>
    <property type="match status" value="1"/>
</dbReference>
<dbReference type="PRINTS" id="PR00411">
    <property type="entry name" value="PNDRDTASEI"/>
</dbReference>
<evidence type="ECO:0000256" key="1">
    <source>
        <dbReference type="ARBA" id="ARBA00001917"/>
    </source>
</evidence>
<dbReference type="EMBL" id="FNMZ01000002">
    <property type="protein sequence ID" value="SDW88305.1"/>
    <property type="molecule type" value="Genomic_DNA"/>
</dbReference>
<dbReference type="SUPFAM" id="SSF51905">
    <property type="entry name" value="FAD/NAD(P)-binding domain"/>
    <property type="match status" value="1"/>
</dbReference>
<dbReference type="InterPro" id="IPR036188">
    <property type="entry name" value="FAD/NAD-bd_sf"/>
</dbReference>
<comment type="similarity">
    <text evidence="3">In the N-terminal section; belongs to the NADH:flavin oxidoreductase/NADH oxidase family.</text>
</comment>
<dbReference type="Pfam" id="PF07992">
    <property type="entry name" value="Pyr_redox_2"/>
    <property type="match status" value="1"/>
</dbReference>
<keyword evidence="4" id="KW-0285">Flavoprotein</keyword>
<dbReference type="OrthoDB" id="9784632at2"/>
<keyword evidence="7" id="KW-0560">Oxidoreductase</keyword>
<comment type="cofactor">
    <cofactor evidence="2">
        <name>[4Fe-4S] cluster</name>
        <dbReference type="ChEBI" id="CHEBI:49883"/>
    </cofactor>
</comment>
<dbReference type="STRING" id="356660.SAMN05444336_102619"/>
<dbReference type="GO" id="GO:0046872">
    <property type="term" value="F:metal ion binding"/>
    <property type="evidence" value="ECO:0007669"/>
    <property type="project" value="UniProtKB-KW"/>
</dbReference>
<evidence type="ECO:0000256" key="8">
    <source>
        <dbReference type="ARBA" id="ARBA00023004"/>
    </source>
</evidence>
<keyword evidence="6" id="KW-0479">Metal-binding</keyword>
<reference evidence="12 13" key="1">
    <citation type="submission" date="2016-10" db="EMBL/GenBank/DDBJ databases">
        <authorList>
            <person name="de Groot N.N."/>
        </authorList>
    </citation>
    <scope>NUCLEOTIDE SEQUENCE [LARGE SCALE GENOMIC DNA]</scope>
    <source>
        <strain evidence="12 13">DSM 17890</strain>
    </source>
</reference>
<dbReference type="InterPro" id="IPR051793">
    <property type="entry name" value="NADH:flavin_oxidoreductase"/>
</dbReference>
<dbReference type="PRINTS" id="PR00368">
    <property type="entry name" value="FADPNR"/>
</dbReference>
<keyword evidence="9" id="KW-0411">Iron-sulfur</keyword>
<dbReference type="PANTHER" id="PTHR42917">
    <property type="entry name" value="2,4-DIENOYL-COA REDUCTASE"/>
    <property type="match status" value="1"/>
</dbReference>
<evidence type="ECO:0000256" key="2">
    <source>
        <dbReference type="ARBA" id="ARBA00001966"/>
    </source>
</evidence>
<dbReference type="GO" id="GO:0008670">
    <property type="term" value="F:2,4-dienoyl-CoA reductase (NADPH) activity"/>
    <property type="evidence" value="ECO:0007669"/>
    <property type="project" value="TreeGrafter"/>
</dbReference>
<feature type="domain" description="FAD/NAD(P)-binding" evidence="11">
    <location>
        <begin position="398"/>
        <end position="520"/>
    </location>
</feature>
<dbReference type="GO" id="GO:0033543">
    <property type="term" value="P:fatty acid beta-oxidation, unsaturated, even number, reductase/isomerase pathway"/>
    <property type="evidence" value="ECO:0007669"/>
    <property type="project" value="TreeGrafter"/>
</dbReference>
<feature type="domain" description="NADH:flavin oxidoreductase/NADH oxidase N-terminal" evidence="10">
    <location>
        <begin position="13"/>
        <end position="348"/>
    </location>
</feature>
<organism evidence="12 13">
    <name type="scientific">Albimonas donghaensis</name>
    <dbReference type="NCBI Taxonomy" id="356660"/>
    <lineage>
        <taxon>Bacteria</taxon>
        <taxon>Pseudomonadati</taxon>
        <taxon>Pseudomonadota</taxon>
        <taxon>Alphaproteobacteria</taxon>
        <taxon>Rhodobacterales</taxon>
        <taxon>Paracoccaceae</taxon>
        <taxon>Albimonas</taxon>
    </lineage>
</organism>
<dbReference type="Gene3D" id="3.50.50.60">
    <property type="entry name" value="FAD/NAD(P)-binding domain"/>
    <property type="match status" value="1"/>
</dbReference>
<evidence type="ECO:0000256" key="6">
    <source>
        <dbReference type="ARBA" id="ARBA00022723"/>
    </source>
</evidence>
<evidence type="ECO:0000256" key="7">
    <source>
        <dbReference type="ARBA" id="ARBA00023002"/>
    </source>
</evidence>
<keyword evidence="13" id="KW-1185">Reference proteome</keyword>
<dbReference type="InterPro" id="IPR001155">
    <property type="entry name" value="OxRdtase_FMN_N"/>
</dbReference>
<evidence type="ECO:0000256" key="5">
    <source>
        <dbReference type="ARBA" id="ARBA00022643"/>
    </source>
</evidence>
<dbReference type="InterPro" id="IPR013785">
    <property type="entry name" value="Aldolase_TIM"/>
</dbReference>
<keyword evidence="5" id="KW-0288">FMN</keyword>
<dbReference type="Pfam" id="PF00724">
    <property type="entry name" value="Oxidored_FMN"/>
    <property type="match status" value="1"/>
</dbReference>
<dbReference type="RefSeq" id="WP_092680832.1">
    <property type="nucleotide sequence ID" value="NZ_FNMZ01000002.1"/>
</dbReference>
<dbReference type="PANTHER" id="PTHR42917:SF2">
    <property type="entry name" value="2,4-DIENOYL-COA REDUCTASE [(2E)-ENOYL-COA-PRODUCING]"/>
    <property type="match status" value="1"/>
</dbReference>
<protein>
    <recommendedName>
        <fullName evidence="14">2,4-dienoyl-CoA reductase</fullName>
    </recommendedName>
</protein>
<evidence type="ECO:0000256" key="4">
    <source>
        <dbReference type="ARBA" id="ARBA00022630"/>
    </source>
</evidence>
<dbReference type="SUPFAM" id="SSF51395">
    <property type="entry name" value="FMN-linked oxidoreductases"/>
    <property type="match status" value="1"/>
</dbReference>
<evidence type="ECO:0000313" key="13">
    <source>
        <dbReference type="Proteomes" id="UP000199118"/>
    </source>
</evidence>
<accession>A0A1H2X685</accession>
<evidence type="ECO:0000256" key="9">
    <source>
        <dbReference type="ARBA" id="ARBA00023014"/>
    </source>
</evidence>
<name>A0A1H2X685_9RHOB</name>
<evidence type="ECO:0008006" key="14">
    <source>
        <dbReference type="Google" id="ProtNLM"/>
    </source>
</evidence>
<sequence length="660" mass="70185">MTQPQDRHALALSPLQVGPLTFRNRIFVPAHTTNFGDDHLPSQRHLDYHLARARGGVGAIVFESIRVHLNSVGRPQAVQGFDESCIAPFARITSAVKAEGARILGQIIHLGRQVEGDFERTVSWGASPVAWSATGLPPRQMDEDDMAEVIDGHVRSARNLVEAGFEGIELQMAHGHLLQQFISPLSNHRTDAYGGSLDNRLRFPIAVLQAVRAALGDGFCLGIRFGAEEYVPGGLTIDEAEIAVTRLAAASRLDFVNVSHSAYHASHSLATQMADMAMDPTPFRALPARVRTALRAAGDPAPVFAVCRFTTLDQAETALRDGIADAVGMARAHIADPALVAKTRAGRRSDIRACIACNQGCAGMLERNLPIRCMVNPMAGMEGVWPEPAAAPAPAPRKVLVIGGGPAGMEAATTAAALGHAVSLWEAEPHLGGRLIWTRSMPKRAGFAEMLDRQACALHRAGVDIRRNTRADIDAIEAFGADAILLATGAAPAVPSLPGGGALRSLTQALADPAALGPRVAVADFTGDWPALSVVERLADLGLDVTVLTPPAAFAWRTTIYSTLATSARLRARAVRVRPLRRPVRWDGATLTVEDLSSGETEDMTGLSAVIVADHDRAAPGLWPELRARGLPARRIGDANAPRTALEAIYSGHQAAREIA</sequence>
<dbReference type="GO" id="GO:0010181">
    <property type="term" value="F:FMN binding"/>
    <property type="evidence" value="ECO:0007669"/>
    <property type="project" value="InterPro"/>
</dbReference>
<evidence type="ECO:0000259" key="10">
    <source>
        <dbReference type="Pfam" id="PF00724"/>
    </source>
</evidence>
<evidence type="ECO:0000259" key="11">
    <source>
        <dbReference type="Pfam" id="PF07992"/>
    </source>
</evidence>
<proteinExistence type="inferred from homology"/>
<dbReference type="AlphaFoldDB" id="A0A1H2X685"/>